<name>A0ABN9SKK1_9DINO</name>
<accession>A0ABN9SKK1</accession>
<comment type="caution">
    <text evidence="1">The sequence shown here is derived from an EMBL/GenBank/DDBJ whole genome shotgun (WGS) entry which is preliminary data.</text>
</comment>
<evidence type="ECO:0000313" key="1">
    <source>
        <dbReference type="EMBL" id="CAK0832291.1"/>
    </source>
</evidence>
<dbReference type="EMBL" id="CAUYUJ010011636">
    <property type="protein sequence ID" value="CAK0832291.1"/>
    <property type="molecule type" value="Genomic_DNA"/>
</dbReference>
<evidence type="ECO:0000313" key="2">
    <source>
        <dbReference type="Proteomes" id="UP001189429"/>
    </source>
</evidence>
<gene>
    <name evidence="1" type="ORF">PCOR1329_LOCUS30349</name>
</gene>
<organism evidence="1 2">
    <name type="scientific">Prorocentrum cordatum</name>
    <dbReference type="NCBI Taxonomy" id="2364126"/>
    <lineage>
        <taxon>Eukaryota</taxon>
        <taxon>Sar</taxon>
        <taxon>Alveolata</taxon>
        <taxon>Dinophyceae</taxon>
        <taxon>Prorocentrales</taxon>
        <taxon>Prorocentraceae</taxon>
        <taxon>Prorocentrum</taxon>
    </lineage>
</organism>
<sequence>MTMIRQPALRHFSQQEVRYPKMEHMDLVKCRVLKERRTLLNNAMADGSVTAFWGNGRPALFVPTRGRMGFGGVQRGTDLAKLTAAFEACAKTLQNHRRRPQD</sequence>
<protein>
    <submittedName>
        <fullName evidence="1">Uncharacterized protein</fullName>
    </submittedName>
</protein>
<proteinExistence type="predicted"/>
<keyword evidence="2" id="KW-1185">Reference proteome</keyword>
<dbReference type="Proteomes" id="UP001189429">
    <property type="component" value="Unassembled WGS sequence"/>
</dbReference>
<reference evidence="1" key="1">
    <citation type="submission" date="2023-10" db="EMBL/GenBank/DDBJ databases">
        <authorList>
            <person name="Chen Y."/>
            <person name="Shah S."/>
            <person name="Dougan E. K."/>
            <person name="Thang M."/>
            <person name="Chan C."/>
        </authorList>
    </citation>
    <scope>NUCLEOTIDE SEQUENCE [LARGE SCALE GENOMIC DNA]</scope>
</reference>